<reference evidence="2" key="2">
    <citation type="submission" date="2022-01" db="EMBL/GenBank/DDBJ databases">
        <authorList>
            <person name="Yamashiro T."/>
            <person name="Shiraishi A."/>
            <person name="Satake H."/>
            <person name="Nakayama K."/>
        </authorList>
    </citation>
    <scope>NUCLEOTIDE SEQUENCE</scope>
</reference>
<gene>
    <name evidence="2" type="ORF">Tco_1125200</name>
</gene>
<keyword evidence="3" id="KW-1185">Reference proteome</keyword>
<organism evidence="2 3">
    <name type="scientific">Tanacetum coccineum</name>
    <dbReference type="NCBI Taxonomy" id="301880"/>
    <lineage>
        <taxon>Eukaryota</taxon>
        <taxon>Viridiplantae</taxon>
        <taxon>Streptophyta</taxon>
        <taxon>Embryophyta</taxon>
        <taxon>Tracheophyta</taxon>
        <taxon>Spermatophyta</taxon>
        <taxon>Magnoliopsida</taxon>
        <taxon>eudicotyledons</taxon>
        <taxon>Gunneridae</taxon>
        <taxon>Pentapetalae</taxon>
        <taxon>asterids</taxon>
        <taxon>campanulids</taxon>
        <taxon>Asterales</taxon>
        <taxon>Asteraceae</taxon>
        <taxon>Asteroideae</taxon>
        <taxon>Anthemideae</taxon>
        <taxon>Anthemidinae</taxon>
        <taxon>Tanacetum</taxon>
    </lineage>
</organism>
<name>A0ABQ5J9S0_9ASTR</name>
<feature type="compositionally biased region" description="Basic and acidic residues" evidence="1">
    <location>
        <begin position="148"/>
        <end position="157"/>
    </location>
</feature>
<feature type="region of interest" description="Disordered" evidence="1">
    <location>
        <begin position="148"/>
        <end position="170"/>
    </location>
</feature>
<protein>
    <submittedName>
        <fullName evidence="2">Uncharacterized protein</fullName>
    </submittedName>
</protein>
<comment type="caution">
    <text evidence="2">The sequence shown here is derived from an EMBL/GenBank/DDBJ whole genome shotgun (WGS) entry which is preliminary data.</text>
</comment>
<dbReference type="Proteomes" id="UP001151760">
    <property type="component" value="Unassembled WGS sequence"/>
</dbReference>
<evidence type="ECO:0000256" key="1">
    <source>
        <dbReference type="SAM" id="MobiDB-lite"/>
    </source>
</evidence>
<evidence type="ECO:0000313" key="3">
    <source>
        <dbReference type="Proteomes" id="UP001151760"/>
    </source>
</evidence>
<dbReference type="EMBL" id="BQNB010021665">
    <property type="protein sequence ID" value="GJU08770.1"/>
    <property type="molecule type" value="Genomic_DNA"/>
</dbReference>
<reference evidence="2" key="1">
    <citation type="journal article" date="2022" name="Int. J. Mol. Sci.">
        <title>Draft Genome of Tanacetum Coccineum: Genomic Comparison of Closely Related Tanacetum-Family Plants.</title>
        <authorList>
            <person name="Yamashiro T."/>
            <person name="Shiraishi A."/>
            <person name="Nakayama K."/>
            <person name="Satake H."/>
        </authorList>
    </citation>
    <scope>NUCLEOTIDE SEQUENCE</scope>
</reference>
<proteinExistence type="predicted"/>
<evidence type="ECO:0000313" key="2">
    <source>
        <dbReference type="EMBL" id="GJU08770.1"/>
    </source>
</evidence>
<accession>A0ABQ5J9S0</accession>
<sequence>MTPINQAIATDQALLRNSHQWNVKPISHGAKTEVNVQTARTCYLPDFNEVSTIGKTSRDTKGYVGLQTRWIEKWRVRIIQYQCFAIEKSRFEILPPNSAGVALTSGLPDNIYGNVKSARPKTLDETIELANDLMGQKLCTYTERQIDNKKKADDSSRNNHSPHSKQPFRGRMVANVTLYETQRKEALLGDLCPSAMAPSAIHSPQWPVHPESQVQQSRAIARDCRRHYKRDYSTKLKNKDGGNGNAQGWVYAVGNGIKESK</sequence>